<reference evidence="1 2" key="1">
    <citation type="submission" date="2019-09" db="EMBL/GenBank/DDBJ databases">
        <title>Genome sequencing of Ng87 strain.</title>
        <authorList>
            <person name="Karasev E.S."/>
            <person name="Andronov E."/>
        </authorList>
    </citation>
    <scope>NUCLEOTIDE SEQUENCE [LARGE SCALE GENOMIC DNA]</scope>
    <source>
        <strain evidence="1 2">Ng87</strain>
    </source>
</reference>
<dbReference type="AlphaFoldDB" id="A0A6A1TGC1"/>
<dbReference type="EMBL" id="VZUL01000005">
    <property type="protein sequence ID" value="KAB1082400.1"/>
    <property type="molecule type" value="Genomic_DNA"/>
</dbReference>
<name>A0A6A1TGC1_NEOGA</name>
<proteinExistence type="predicted"/>
<accession>A0A6A1TGC1</accession>
<dbReference type="Proteomes" id="UP000386575">
    <property type="component" value="Unassembled WGS sequence"/>
</dbReference>
<comment type="caution">
    <text evidence="1">The sequence shown here is derived from an EMBL/GenBank/DDBJ whole genome shotgun (WGS) entry which is preliminary data.</text>
</comment>
<evidence type="ECO:0000313" key="2">
    <source>
        <dbReference type="Proteomes" id="UP000386575"/>
    </source>
</evidence>
<protein>
    <submittedName>
        <fullName evidence="1">Uncharacterized protein</fullName>
    </submittedName>
</protein>
<sequence>MIGKLNLPAHLQPGSTSTILVANPVKRFATEPQTFPQVWHQRSASGLDARLRIRHADTR</sequence>
<evidence type="ECO:0000313" key="1">
    <source>
        <dbReference type="EMBL" id="KAB1082400.1"/>
    </source>
</evidence>
<gene>
    <name evidence="1" type="ORF">F4V91_32725</name>
</gene>
<organism evidence="1 2">
    <name type="scientific">Neorhizobium galegae</name>
    <name type="common">Rhizobium galegae</name>
    <dbReference type="NCBI Taxonomy" id="399"/>
    <lineage>
        <taxon>Bacteria</taxon>
        <taxon>Pseudomonadati</taxon>
        <taxon>Pseudomonadota</taxon>
        <taxon>Alphaproteobacteria</taxon>
        <taxon>Hyphomicrobiales</taxon>
        <taxon>Rhizobiaceae</taxon>
        <taxon>Rhizobium/Agrobacterium group</taxon>
        <taxon>Neorhizobium</taxon>
    </lineage>
</organism>